<dbReference type="InterPro" id="IPR004840">
    <property type="entry name" value="Amino_acid_permease_CS"/>
</dbReference>
<feature type="transmembrane region" description="Helical" evidence="8">
    <location>
        <begin position="169"/>
        <end position="190"/>
    </location>
</feature>
<evidence type="ECO:0000256" key="8">
    <source>
        <dbReference type="SAM" id="Phobius"/>
    </source>
</evidence>
<dbReference type="PANTHER" id="PTHR43495">
    <property type="entry name" value="GABA PERMEASE"/>
    <property type="match status" value="1"/>
</dbReference>
<dbReference type="PROSITE" id="PS00218">
    <property type="entry name" value="AMINO_ACID_PERMEASE_1"/>
    <property type="match status" value="1"/>
</dbReference>
<keyword evidence="6 8" id="KW-1133">Transmembrane helix</keyword>
<dbReference type="PANTHER" id="PTHR43495:SF2">
    <property type="entry name" value="D-SERINE_D-ALANINE_GLYCINE TRANSPORTER"/>
    <property type="match status" value="1"/>
</dbReference>
<feature type="domain" description="Amino acid permease/ SLC12A" evidence="9">
    <location>
        <begin position="27"/>
        <end position="458"/>
    </location>
</feature>
<keyword evidence="4 8" id="KW-0812">Transmembrane</keyword>
<proteinExistence type="predicted"/>
<feature type="transmembrane region" description="Helical" evidence="8">
    <location>
        <begin position="342"/>
        <end position="363"/>
    </location>
</feature>
<sequence length="476" mass="51533">MTNLNEPLCEEQRHEEKGLQRSLKDRHIQLISIGGAIGVGLFLGSAKAISKAGPSLLVAYAFAGLAVFFIMRALGELLVHRPVAGSFATYAEEYVSPWAGFVTAWTYWFMWVATGMVEPTAVGIYFHYWFPNLPQWIPALGTLALLYGTNMIAVRAFGELEFWFALIKVVTIVATLVIGLAAIVFGFGHLGQSASFSNLWAHDGFVPKGIVGIVMTLQFACFAYAGVELIGVTAGEAQNPEKILPRATNSITFRILVFYIGALAVIMSLIPWNELDPDMSPFVQVFMKMGVPAAAGIINFVMVSAAASAGSSGIFSTGRMLYALAQRKQAPAVFGKLSKSRVPAAGISASVTLMLIGVVINYFSPGEAFTYIASIVTVGALWTWGIIVWAHLKYRRAVKRGEAAAVSFRMPGAPYANWFVLAFLSLVIVLLATDDATRVALYVAPLWFALLSVGYSLAKPDANDKAFSSKRYDKTC</sequence>
<dbReference type="Proteomes" id="UP001390669">
    <property type="component" value="Unassembled WGS sequence"/>
</dbReference>
<feature type="transmembrane region" description="Helical" evidence="8">
    <location>
        <begin position="136"/>
        <end position="157"/>
    </location>
</feature>
<gene>
    <name evidence="10" type="ORF">VSR33_04720</name>
</gene>
<evidence type="ECO:0000256" key="1">
    <source>
        <dbReference type="ARBA" id="ARBA00004651"/>
    </source>
</evidence>
<organism evidence="10 11">
    <name type="scientific">Paraburkholderia guartelaensis</name>
    <dbReference type="NCBI Taxonomy" id="2546446"/>
    <lineage>
        <taxon>Bacteria</taxon>
        <taxon>Pseudomonadati</taxon>
        <taxon>Pseudomonadota</taxon>
        <taxon>Betaproteobacteria</taxon>
        <taxon>Burkholderiales</taxon>
        <taxon>Burkholderiaceae</taxon>
        <taxon>Paraburkholderia</taxon>
    </lineage>
</organism>
<feature type="transmembrane region" description="Helical" evidence="8">
    <location>
        <begin position="210"/>
        <end position="230"/>
    </location>
</feature>
<dbReference type="RefSeq" id="WP_406951503.1">
    <property type="nucleotide sequence ID" value="NZ_JAYMRW010000002.1"/>
</dbReference>
<feature type="transmembrane region" description="Helical" evidence="8">
    <location>
        <begin position="95"/>
        <end position="116"/>
    </location>
</feature>
<keyword evidence="2" id="KW-0813">Transport</keyword>
<evidence type="ECO:0000256" key="7">
    <source>
        <dbReference type="ARBA" id="ARBA00023136"/>
    </source>
</evidence>
<feature type="transmembrane region" description="Helical" evidence="8">
    <location>
        <begin position="293"/>
        <end position="322"/>
    </location>
</feature>
<evidence type="ECO:0000313" key="11">
    <source>
        <dbReference type="Proteomes" id="UP001390669"/>
    </source>
</evidence>
<dbReference type="Gene3D" id="1.20.1740.10">
    <property type="entry name" value="Amino acid/polyamine transporter I"/>
    <property type="match status" value="1"/>
</dbReference>
<keyword evidence="3" id="KW-1003">Cell membrane</keyword>
<keyword evidence="5" id="KW-0029">Amino-acid transport</keyword>
<dbReference type="PIRSF" id="PIRSF006060">
    <property type="entry name" value="AA_transporter"/>
    <property type="match status" value="1"/>
</dbReference>
<feature type="transmembrane region" description="Helical" evidence="8">
    <location>
        <begin position="413"/>
        <end position="433"/>
    </location>
</feature>
<feature type="transmembrane region" description="Helical" evidence="8">
    <location>
        <begin position="369"/>
        <end position="392"/>
    </location>
</feature>
<dbReference type="InterPro" id="IPR004841">
    <property type="entry name" value="AA-permease/SLC12A_dom"/>
</dbReference>
<accession>A0ABU9S5Y2</accession>
<comment type="subcellular location">
    <subcellularLocation>
        <location evidence="1">Cell membrane</location>
        <topology evidence="1">Multi-pass membrane protein</topology>
    </subcellularLocation>
</comment>
<evidence type="ECO:0000259" key="9">
    <source>
        <dbReference type="Pfam" id="PF00324"/>
    </source>
</evidence>
<keyword evidence="7 8" id="KW-0472">Membrane</keyword>
<evidence type="ECO:0000313" key="10">
    <source>
        <dbReference type="EMBL" id="MEM5446792.1"/>
    </source>
</evidence>
<name>A0ABU9S5Y2_9BURK</name>
<comment type="caution">
    <text evidence="10">The sequence shown here is derived from an EMBL/GenBank/DDBJ whole genome shotgun (WGS) entry which is preliminary data.</text>
</comment>
<protein>
    <submittedName>
        <fullName evidence="10">Amino acid permease</fullName>
    </submittedName>
</protein>
<evidence type="ECO:0000256" key="5">
    <source>
        <dbReference type="ARBA" id="ARBA00022970"/>
    </source>
</evidence>
<feature type="transmembrane region" description="Helical" evidence="8">
    <location>
        <begin position="251"/>
        <end position="273"/>
    </location>
</feature>
<dbReference type="EMBL" id="JAYMRW010000002">
    <property type="protein sequence ID" value="MEM5446792.1"/>
    <property type="molecule type" value="Genomic_DNA"/>
</dbReference>
<evidence type="ECO:0000256" key="2">
    <source>
        <dbReference type="ARBA" id="ARBA00022448"/>
    </source>
</evidence>
<keyword evidence="11" id="KW-1185">Reference proteome</keyword>
<dbReference type="Pfam" id="PF00324">
    <property type="entry name" value="AA_permease"/>
    <property type="match status" value="1"/>
</dbReference>
<feature type="transmembrane region" description="Helical" evidence="8">
    <location>
        <begin position="30"/>
        <end position="49"/>
    </location>
</feature>
<evidence type="ECO:0000256" key="4">
    <source>
        <dbReference type="ARBA" id="ARBA00022692"/>
    </source>
</evidence>
<feature type="transmembrane region" description="Helical" evidence="8">
    <location>
        <begin position="439"/>
        <end position="458"/>
    </location>
</feature>
<evidence type="ECO:0000256" key="6">
    <source>
        <dbReference type="ARBA" id="ARBA00022989"/>
    </source>
</evidence>
<evidence type="ECO:0000256" key="3">
    <source>
        <dbReference type="ARBA" id="ARBA00022475"/>
    </source>
</evidence>
<feature type="transmembrane region" description="Helical" evidence="8">
    <location>
        <begin position="55"/>
        <end position="74"/>
    </location>
</feature>
<reference evidence="10 11" key="1">
    <citation type="submission" date="2024-01" db="EMBL/GenBank/DDBJ databases">
        <title>The diversity of rhizobia nodulating Mimosa spp. in eleven states of Brazil covering several biomes is determined by host plant, location, and edaphic factors.</title>
        <authorList>
            <person name="Rouws L."/>
            <person name="Barauna A."/>
            <person name="Beukes C."/>
            <person name="De Faria S.M."/>
            <person name="Gross E."/>
            <person name="Dos Reis Junior F.B."/>
            <person name="Simon M."/>
            <person name="Maluk M."/>
            <person name="Odee D.W."/>
            <person name="Kenicer G."/>
            <person name="Young J.P.W."/>
            <person name="Reis V.M."/>
            <person name="Zilli J."/>
            <person name="James E.K."/>
        </authorList>
    </citation>
    <scope>NUCLEOTIDE SEQUENCE [LARGE SCALE GENOMIC DNA]</scope>
    <source>
        <strain evidence="10 11">JPY164</strain>
    </source>
</reference>